<dbReference type="Pfam" id="PF13449">
    <property type="entry name" value="Phytase-like"/>
    <property type="match status" value="1"/>
</dbReference>
<organism evidence="3 4">
    <name type="scientific">Fictibacillus enclensis</name>
    <dbReference type="NCBI Taxonomy" id="1017270"/>
    <lineage>
        <taxon>Bacteria</taxon>
        <taxon>Bacillati</taxon>
        <taxon>Bacillota</taxon>
        <taxon>Bacilli</taxon>
        <taxon>Bacillales</taxon>
        <taxon>Fictibacillaceae</taxon>
        <taxon>Fictibacillus</taxon>
    </lineage>
</organism>
<dbReference type="OrthoDB" id="9803927at2"/>
<dbReference type="PANTHER" id="PTHR37957:SF1">
    <property type="entry name" value="PHYTASE-LIKE DOMAIN-CONTAINING PROTEIN"/>
    <property type="match status" value="1"/>
</dbReference>
<evidence type="ECO:0000313" key="3">
    <source>
        <dbReference type="EMBL" id="KSU83550.1"/>
    </source>
</evidence>
<keyword evidence="4" id="KW-1185">Reference proteome</keyword>
<sequence>MNKKIVLTGILTFSFLSAAFAYTHDAVTEAATSSTQVSNSNPVVKERFLVKNPPDVGNGIKAGMGSSLTHLPGDPDTIFYTTADRGPNGEVVVNGEKRRTFPVPTYTPRIYKIKVSNGEVEILKTIKLKLPKGTDEITGNNYISGVSNLPGLDETPYDEKGEKQLPYDPYGLDTEGLAYSPKDDTFWLSDEYRPSLVQVKRDGTILQRLLPSGMSKQYENAPNIPVKDSLPAVFSKRISNKGFEGVTISPDGKWMFALTQRPLGNPDVDTSNRSRALRILKINLETLKVAEEYVYLTDDEKQYNDLKQSNIYVSDLYAKDDHTLLVDERDSFGGSESQVKKIYQIDLSEATNIQGKYNSPTGTTKSLEQMTVDEMEKAGIAFPKQRLVVDMLKLGYPFEKLEGLTMTNDHSLAVMNDNDFSITNSSQNGTPTELWKIGISN</sequence>
<feature type="chain" id="PRO_5006893821" description="Phytase-like domain-containing protein" evidence="1">
    <location>
        <begin position="22"/>
        <end position="441"/>
    </location>
</feature>
<evidence type="ECO:0000313" key="4">
    <source>
        <dbReference type="Proteomes" id="UP000054099"/>
    </source>
</evidence>
<proteinExistence type="predicted"/>
<evidence type="ECO:0000256" key="1">
    <source>
        <dbReference type="SAM" id="SignalP"/>
    </source>
</evidence>
<accession>A0A0V8J913</accession>
<reference evidence="3 4" key="1">
    <citation type="journal article" date="2014" name="Antonie Van Leeuwenhoek">
        <title>Fictibacillus enclensis sp. nov., isolated from marine sediment.</title>
        <authorList>
            <person name="Dastager S.G."/>
            <person name="Mawlankar R."/>
            <person name="Srinivasan K."/>
            <person name="Tang S.K."/>
            <person name="Lee J.C."/>
            <person name="Ramana V.V."/>
            <person name="Shouche Y.S."/>
        </authorList>
    </citation>
    <scope>NUCLEOTIDE SEQUENCE [LARGE SCALE GENOMIC DNA]</scope>
    <source>
        <strain evidence="3 4">NIO-1003</strain>
    </source>
</reference>
<dbReference type="EMBL" id="LNQN01000002">
    <property type="protein sequence ID" value="KSU83550.1"/>
    <property type="molecule type" value="Genomic_DNA"/>
</dbReference>
<dbReference type="SUPFAM" id="SSF63825">
    <property type="entry name" value="YWTD domain"/>
    <property type="match status" value="1"/>
</dbReference>
<dbReference type="AlphaFoldDB" id="A0A0V8J913"/>
<keyword evidence="1" id="KW-0732">Signal</keyword>
<dbReference type="PANTHER" id="PTHR37957">
    <property type="entry name" value="BLR7070 PROTEIN"/>
    <property type="match status" value="1"/>
</dbReference>
<dbReference type="Proteomes" id="UP000054099">
    <property type="component" value="Unassembled WGS sequence"/>
</dbReference>
<protein>
    <recommendedName>
        <fullName evidence="2">Phytase-like domain-containing protein</fullName>
    </recommendedName>
</protein>
<comment type="caution">
    <text evidence="3">The sequence shown here is derived from an EMBL/GenBank/DDBJ whole genome shotgun (WGS) entry which is preliminary data.</text>
</comment>
<dbReference type="RefSeq" id="WP_061972389.1">
    <property type="nucleotide sequence ID" value="NZ_FMAV01000002.1"/>
</dbReference>
<gene>
    <name evidence="3" type="ORF">AS030_13410</name>
</gene>
<name>A0A0V8J913_9BACL</name>
<feature type="signal peptide" evidence="1">
    <location>
        <begin position="1"/>
        <end position="21"/>
    </location>
</feature>
<feature type="domain" description="Phytase-like" evidence="2">
    <location>
        <begin position="107"/>
        <end position="420"/>
    </location>
</feature>
<evidence type="ECO:0000259" key="2">
    <source>
        <dbReference type="Pfam" id="PF13449"/>
    </source>
</evidence>
<dbReference type="InterPro" id="IPR027372">
    <property type="entry name" value="Phytase-like_dom"/>
</dbReference>